<evidence type="ECO:0000259" key="12">
    <source>
        <dbReference type="Pfam" id="PF08546"/>
    </source>
</evidence>
<evidence type="ECO:0000259" key="11">
    <source>
        <dbReference type="Pfam" id="PF02558"/>
    </source>
</evidence>
<evidence type="ECO:0000256" key="3">
    <source>
        <dbReference type="ARBA" id="ARBA00013014"/>
    </source>
</evidence>
<dbReference type="Pfam" id="PF08546">
    <property type="entry name" value="ApbA_C"/>
    <property type="match status" value="1"/>
</dbReference>
<dbReference type="InterPro" id="IPR008927">
    <property type="entry name" value="6-PGluconate_DH-like_C_sf"/>
</dbReference>
<feature type="domain" description="Ketopantoate reductase N-terminal" evidence="11">
    <location>
        <begin position="3"/>
        <end position="141"/>
    </location>
</feature>
<evidence type="ECO:0000256" key="2">
    <source>
        <dbReference type="ARBA" id="ARBA00007870"/>
    </source>
</evidence>
<gene>
    <name evidence="13" type="ORF">C1N32_09670</name>
</gene>
<dbReference type="Gene3D" id="3.40.50.720">
    <property type="entry name" value="NAD(P)-binding Rossmann-like Domain"/>
    <property type="match status" value="1"/>
</dbReference>
<evidence type="ECO:0000256" key="5">
    <source>
        <dbReference type="ARBA" id="ARBA00022655"/>
    </source>
</evidence>
<sequence>MNIVIVGPGAIGSLWAYKLHQAGHKVSLWGTKQNQQWMLAADDSPEILFSYNQPQTLIDADLLLVTVKAWQVETAITPLLPHVNKDAILLFMHNGMGAVDNIVELISEYPVVIATTTHGALKVDAHHVKHTGIGQTQLGAFNLKGSQCTFLVDVLNHALPTVSWNPNIQFALWNKLAINCAINPLTAIHQCLNGALAEDRFRPTLDAVIDELVSVMQAEKIPVDRKQLVTTIDNVIRATAANKSSMHQDIFYRRQTEIDFITGYLVRKAQQHGIEVPANSELYKQIQLLEKYGKHHD</sequence>
<evidence type="ECO:0000313" key="13">
    <source>
        <dbReference type="EMBL" id="PNI05056.1"/>
    </source>
</evidence>
<dbReference type="InterPro" id="IPR013328">
    <property type="entry name" value="6PGD_dom2"/>
</dbReference>
<comment type="pathway">
    <text evidence="1 10">Cofactor biosynthesis; (R)-pantothenate biosynthesis; (R)-pantoate from 3-methyl-2-oxobutanoate: step 2/2.</text>
</comment>
<proteinExistence type="inferred from homology"/>
<dbReference type="SUPFAM" id="SSF51735">
    <property type="entry name" value="NAD(P)-binding Rossmann-fold domains"/>
    <property type="match status" value="1"/>
</dbReference>
<protein>
    <recommendedName>
        <fullName evidence="4 10">2-dehydropantoate 2-reductase</fullName>
        <ecNumber evidence="3 10">1.1.1.169</ecNumber>
    </recommendedName>
    <alternativeName>
        <fullName evidence="8 10">Ketopantoate reductase</fullName>
    </alternativeName>
</protein>
<comment type="function">
    <text evidence="10">Catalyzes the NADPH-dependent reduction of ketopantoate into pantoic acid.</text>
</comment>
<dbReference type="InterPro" id="IPR013332">
    <property type="entry name" value="KPR_N"/>
</dbReference>
<organism evidence="13 14">
    <name type="scientific">Vibrio diazotrophicus</name>
    <dbReference type="NCBI Taxonomy" id="685"/>
    <lineage>
        <taxon>Bacteria</taxon>
        <taxon>Pseudomonadati</taxon>
        <taxon>Pseudomonadota</taxon>
        <taxon>Gammaproteobacteria</taxon>
        <taxon>Vibrionales</taxon>
        <taxon>Vibrionaceae</taxon>
        <taxon>Vibrio</taxon>
    </lineage>
</organism>
<dbReference type="Gene3D" id="1.10.1040.10">
    <property type="entry name" value="N-(1-d-carboxylethyl)-l-norvaline Dehydrogenase, domain 2"/>
    <property type="match status" value="1"/>
</dbReference>
<dbReference type="AlphaFoldDB" id="A0A2J8I3E8"/>
<evidence type="ECO:0000256" key="1">
    <source>
        <dbReference type="ARBA" id="ARBA00004994"/>
    </source>
</evidence>
<comment type="caution">
    <text evidence="13">The sequence shown here is derived from an EMBL/GenBank/DDBJ whole genome shotgun (WGS) entry which is preliminary data.</text>
</comment>
<dbReference type="EC" id="1.1.1.169" evidence="3 10"/>
<dbReference type="GO" id="GO:0008677">
    <property type="term" value="F:2-dehydropantoate 2-reductase activity"/>
    <property type="evidence" value="ECO:0007669"/>
    <property type="project" value="UniProtKB-EC"/>
</dbReference>
<comment type="similarity">
    <text evidence="2 10">Belongs to the ketopantoate reductase family.</text>
</comment>
<dbReference type="GO" id="GO:0015940">
    <property type="term" value="P:pantothenate biosynthetic process"/>
    <property type="evidence" value="ECO:0007669"/>
    <property type="project" value="UniProtKB-UniPathway"/>
</dbReference>
<reference evidence="13 14" key="1">
    <citation type="submission" date="2018-01" db="EMBL/GenBank/DDBJ databases">
        <title>Draft genome sequences of six Vibrio diazotrophicus strains isolated from deep-sea sediments of the Baltic Sea.</title>
        <authorList>
            <person name="Castillo D."/>
            <person name="Vandieken V."/>
            <person name="Chiang O."/>
            <person name="Middelboe M."/>
        </authorList>
    </citation>
    <scope>NUCLEOTIDE SEQUENCE [LARGE SCALE GENOMIC DNA]</scope>
    <source>
        <strain evidence="13 14">60.27F</strain>
    </source>
</reference>
<dbReference type="EMBL" id="POSK01000005">
    <property type="protein sequence ID" value="PNI05056.1"/>
    <property type="molecule type" value="Genomic_DNA"/>
</dbReference>
<dbReference type="NCBIfam" id="NF005087">
    <property type="entry name" value="PRK06522.1-1"/>
    <property type="match status" value="1"/>
</dbReference>
<name>A0A2J8I3E8_VIBDI</name>
<dbReference type="UniPathway" id="UPA00028">
    <property type="reaction ID" value="UER00004"/>
</dbReference>
<comment type="catalytic activity">
    <reaction evidence="9 10">
        <text>(R)-pantoate + NADP(+) = 2-dehydropantoate + NADPH + H(+)</text>
        <dbReference type="Rhea" id="RHEA:16233"/>
        <dbReference type="ChEBI" id="CHEBI:11561"/>
        <dbReference type="ChEBI" id="CHEBI:15378"/>
        <dbReference type="ChEBI" id="CHEBI:15980"/>
        <dbReference type="ChEBI" id="CHEBI:57783"/>
        <dbReference type="ChEBI" id="CHEBI:58349"/>
        <dbReference type="EC" id="1.1.1.169"/>
    </reaction>
</comment>
<evidence type="ECO:0000313" key="14">
    <source>
        <dbReference type="Proteomes" id="UP000236449"/>
    </source>
</evidence>
<dbReference type="GO" id="GO:0005737">
    <property type="term" value="C:cytoplasm"/>
    <property type="evidence" value="ECO:0007669"/>
    <property type="project" value="TreeGrafter"/>
</dbReference>
<accession>A0A2J8I3E8</accession>
<dbReference type="NCBIfam" id="TIGR00745">
    <property type="entry name" value="apbA_panE"/>
    <property type="match status" value="1"/>
</dbReference>
<keyword evidence="7 10" id="KW-0560">Oxidoreductase</keyword>
<dbReference type="RefSeq" id="WP_102966119.1">
    <property type="nucleotide sequence ID" value="NZ_POSK01000005.1"/>
</dbReference>
<dbReference type="InterPro" id="IPR050838">
    <property type="entry name" value="Ketopantoate_reductase"/>
</dbReference>
<keyword evidence="5 10" id="KW-0566">Pantothenate biosynthesis</keyword>
<evidence type="ECO:0000256" key="7">
    <source>
        <dbReference type="ARBA" id="ARBA00023002"/>
    </source>
</evidence>
<feature type="domain" description="Ketopantoate reductase C-terminal" evidence="12">
    <location>
        <begin position="167"/>
        <end position="289"/>
    </location>
</feature>
<dbReference type="FunFam" id="1.10.1040.10:FF:000017">
    <property type="entry name" value="2-dehydropantoate 2-reductase"/>
    <property type="match status" value="1"/>
</dbReference>
<dbReference type="OrthoDB" id="6530772at2"/>
<keyword evidence="6 10" id="KW-0521">NADP</keyword>
<evidence type="ECO:0000256" key="8">
    <source>
        <dbReference type="ARBA" id="ARBA00032024"/>
    </source>
</evidence>
<dbReference type="InterPro" id="IPR003710">
    <property type="entry name" value="ApbA"/>
</dbReference>
<dbReference type="PANTHER" id="PTHR43765">
    <property type="entry name" value="2-DEHYDROPANTOATE 2-REDUCTASE-RELATED"/>
    <property type="match status" value="1"/>
</dbReference>
<dbReference type="Proteomes" id="UP000236449">
    <property type="component" value="Unassembled WGS sequence"/>
</dbReference>
<evidence type="ECO:0000256" key="9">
    <source>
        <dbReference type="ARBA" id="ARBA00048793"/>
    </source>
</evidence>
<dbReference type="SUPFAM" id="SSF48179">
    <property type="entry name" value="6-phosphogluconate dehydrogenase C-terminal domain-like"/>
    <property type="match status" value="1"/>
</dbReference>
<dbReference type="Pfam" id="PF02558">
    <property type="entry name" value="ApbA"/>
    <property type="match status" value="1"/>
</dbReference>
<dbReference type="InterPro" id="IPR036291">
    <property type="entry name" value="NAD(P)-bd_dom_sf"/>
</dbReference>
<evidence type="ECO:0000256" key="10">
    <source>
        <dbReference type="RuleBase" id="RU362068"/>
    </source>
</evidence>
<dbReference type="GO" id="GO:0050661">
    <property type="term" value="F:NADP binding"/>
    <property type="evidence" value="ECO:0007669"/>
    <property type="project" value="TreeGrafter"/>
</dbReference>
<dbReference type="PANTHER" id="PTHR43765:SF2">
    <property type="entry name" value="2-DEHYDROPANTOATE 2-REDUCTASE"/>
    <property type="match status" value="1"/>
</dbReference>
<dbReference type="InterPro" id="IPR013752">
    <property type="entry name" value="KPA_reductase"/>
</dbReference>
<evidence type="ECO:0000256" key="4">
    <source>
        <dbReference type="ARBA" id="ARBA00019465"/>
    </source>
</evidence>
<evidence type="ECO:0000256" key="6">
    <source>
        <dbReference type="ARBA" id="ARBA00022857"/>
    </source>
</evidence>